<gene>
    <name evidence="2" type="ORF">MM415A00702_0011</name>
    <name evidence="3" type="ORF">MM415B02335_0009</name>
    <name evidence="1" type="ORF">TM448A01288_0010</name>
    <name evidence="4" type="ORF">TM448B02364_0009</name>
</gene>
<sequence>MFIRLEVLKDLARKANPNKPFQIIISCDNKWTDNGNGVMKGPETTYELKQEGLTLGKK</sequence>
<dbReference type="EMBL" id="MT142539">
    <property type="protein sequence ID" value="QJA84883.1"/>
    <property type="molecule type" value="Genomic_DNA"/>
</dbReference>
<name>A0A6H1ZP61_9ZZZZ</name>
<dbReference type="EMBL" id="MT144907">
    <property type="protein sequence ID" value="QJI01227.1"/>
    <property type="molecule type" value="Genomic_DNA"/>
</dbReference>
<protein>
    <submittedName>
        <fullName evidence="1">Uncharacterized protein</fullName>
    </submittedName>
</protein>
<reference evidence="1" key="1">
    <citation type="submission" date="2020-03" db="EMBL/GenBank/DDBJ databases">
        <title>The deep terrestrial virosphere.</title>
        <authorList>
            <person name="Holmfeldt K."/>
            <person name="Nilsson E."/>
            <person name="Simone D."/>
            <person name="Lopez-Fernandez M."/>
            <person name="Wu X."/>
            <person name="de Brujin I."/>
            <person name="Lundin D."/>
            <person name="Andersson A."/>
            <person name="Bertilsson S."/>
            <person name="Dopson M."/>
        </authorList>
    </citation>
    <scope>NUCLEOTIDE SEQUENCE</scope>
    <source>
        <strain evidence="2">MM415A00702</strain>
        <strain evidence="3">MM415B02335</strain>
        <strain evidence="1">TM448A01288</strain>
        <strain evidence="4">TM448B02364</strain>
    </source>
</reference>
<dbReference type="AlphaFoldDB" id="A0A6H1ZP61"/>
<accession>A0A6H1ZP61</accession>
<dbReference type="EMBL" id="MT144129">
    <property type="protein sequence ID" value="QJA49298.1"/>
    <property type="molecule type" value="Genomic_DNA"/>
</dbReference>
<dbReference type="EMBL" id="MT142425">
    <property type="protein sequence ID" value="QJA80512.1"/>
    <property type="molecule type" value="Genomic_DNA"/>
</dbReference>
<evidence type="ECO:0000313" key="2">
    <source>
        <dbReference type="EMBL" id="QJA80512.1"/>
    </source>
</evidence>
<proteinExistence type="predicted"/>
<evidence type="ECO:0000313" key="1">
    <source>
        <dbReference type="EMBL" id="QJA49298.1"/>
    </source>
</evidence>
<evidence type="ECO:0000313" key="3">
    <source>
        <dbReference type="EMBL" id="QJA84883.1"/>
    </source>
</evidence>
<evidence type="ECO:0000313" key="4">
    <source>
        <dbReference type="EMBL" id="QJI01227.1"/>
    </source>
</evidence>
<organism evidence="1">
    <name type="scientific">viral metagenome</name>
    <dbReference type="NCBI Taxonomy" id="1070528"/>
    <lineage>
        <taxon>unclassified sequences</taxon>
        <taxon>metagenomes</taxon>
        <taxon>organismal metagenomes</taxon>
    </lineage>
</organism>